<dbReference type="AlphaFoldDB" id="A0A484H5S9"/>
<name>A0A484H5S9_9ZZZZ</name>
<gene>
    <name evidence="1" type="ORF">RIEGSTA812A_PEG_174</name>
</gene>
<evidence type="ECO:0000313" key="1">
    <source>
        <dbReference type="EMBL" id="VBB68701.1"/>
    </source>
</evidence>
<accession>A0A484H5S9</accession>
<protein>
    <submittedName>
        <fullName evidence="1">Uncharacterized protein</fullName>
    </submittedName>
</protein>
<organism evidence="1">
    <name type="scientific">invertebrate metagenome</name>
    <dbReference type="NCBI Taxonomy" id="1711999"/>
    <lineage>
        <taxon>unclassified sequences</taxon>
        <taxon>metagenomes</taxon>
        <taxon>organismal metagenomes</taxon>
    </lineage>
</organism>
<dbReference type="EMBL" id="LR026963">
    <property type="protein sequence ID" value="VBB68701.1"/>
    <property type="molecule type" value="Genomic_DNA"/>
</dbReference>
<proteinExistence type="predicted"/>
<reference evidence="1" key="1">
    <citation type="submission" date="2018-10" db="EMBL/GenBank/DDBJ databases">
        <authorList>
            <person name="Gruber-Vodicka H."/>
            <person name="Jaeckle O."/>
        </authorList>
    </citation>
    <scope>NUCLEOTIDE SEQUENCE</scope>
</reference>
<sequence length="50" mass="5518">MQCTSAYAMGLMITRSDRPFVGALAVLRKFTSILVCARSVVGVFPMYVRC</sequence>